<comment type="caution">
    <text evidence="1">The sequence shown here is derived from an EMBL/GenBank/DDBJ whole genome shotgun (WGS) entry which is preliminary data.</text>
</comment>
<dbReference type="Proteomes" id="UP000253410">
    <property type="component" value="Unassembled WGS sequence"/>
</dbReference>
<keyword evidence="2" id="KW-1185">Reference proteome</keyword>
<accession>A0A365XPU2</accession>
<dbReference type="AlphaFoldDB" id="A0A365XPU2"/>
<reference evidence="1 2" key="1">
    <citation type="submission" date="2018-05" db="EMBL/GenBank/DDBJ databases">
        <title>Chitinophaga sp. K3CV102501T nov., isolated from isolated from a monsoon evergreen broad-leaved forest soil.</title>
        <authorList>
            <person name="Lv Y."/>
        </authorList>
    </citation>
    <scope>NUCLEOTIDE SEQUENCE [LARGE SCALE GENOMIC DNA]</scope>
    <source>
        <strain evidence="1 2">GDMCC 1.1325</strain>
    </source>
</reference>
<protein>
    <submittedName>
        <fullName evidence="1">Uncharacterized protein</fullName>
    </submittedName>
</protein>
<proteinExistence type="predicted"/>
<sequence>MAAISWLSKFIRNGITPVMPTLFMVFGNPNWLHRRTNLIKVKPIQRITYVHFIHFIYFKYIFVQSAEHAIFIYHGRLEPVMNMTFLLSEKLKNERNPTKKCFKIQKP</sequence>
<gene>
    <name evidence="1" type="ORF">DF182_17425</name>
</gene>
<organism evidence="1 2">
    <name type="scientific">Chitinophaga flava</name>
    <dbReference type="NCBI Taxonomy" id="2259036"/>
    <lineage>
        <taxon>Bacteria</taxon>
        <taxon>Pseudomonadati</taxon>
        <taxon>Bacteroidota</taxon>
        <taxon>Chitinophagia</taxon>
        <taxon>Chitinophagales</taxon>
        <taxon>Chitinophagaceae</taxon>
        <taxon>Chitinophaga</taxon>
    </lineage>
</organism>
<dbReference type="EMBL" id="QFFJ01000002">
    <property type="protein sequence ID" value="RBL88373.1"/>
    <property type="molecule type" value="Genomic_DNA"/>
</dbReference>
<evidence type="ECO:0000313" key="2">
    <source>
        <dbReference type="Proteomes" id="UP000253410"/>
    </source>
</evidence>
<name>A0A365XPU2_9BACT</name>
<evidence type="ECO:0000313" key="1">
    <source>
        <dbReference type="EMBL" id="RBL88373.1"/>
    </source>
</evidence>